<dbReference type="EMBL" id="CP019124">
    <property type="protein sequence ID" value="APX91060.1"/>
    <property type="molecule type" value="Genomic_DNA"/>
</dbReference>
<gene>
    <name evidence="2" type="ORF">BV394_08540</name>
</gene>
<dbReference type="PIRSF" id="PIRSF032064">
    <property type="entry name" value="UCP032064"/>
    <property type="match status" value="1"/>
</dbReference>
<feature type="region of interest" description="Disordered" evidence="1">
    <location>
        <begin position="1"/>
        <end position="24"/>
    </location>
</feature>
<dbReference type="STRING" id="1267768.BV394_08540"/>
<evidence type="ECO:0000313" key="3">
    <source>
        <dbReference type="Proteomes" id="UP000187266"/>
    </source>
</evidence>
<dbReference type="Pfam" id="PF05258">
    <property type="entry name" value="DciA"/>
    <property type="match status" value="1"/>
</dbReference>
<dbReference type="AlphaFoldDB" id="A0A1U7DM54"/>
<organism evidence="2 3">
    <name type="scientific">Brevirhabdus pacifica</name>
    <dbReference type="NCBI Taxonomy" id="1267768"/>
    <lineage>
        <taxon>Bacteria</taxon>
        <taxon>Pseudomonadati</taxon>
        <taxon>Pseudomonadota</taxon>
        <taxon>Alphaproteobacteria</taxon>
        <taxon>Rhodobacterales</taxon>
        <taxon>Paracoccaceae</taxon>
        <taxon>Brevirhabdus</taxon>
    </lineage>
</organism>
<evidence type="ECO:0000313" key="2">
    <source>
        <dbReference type="EMBL" id="APX91060.1"/>
    </source>
</evidence>
<name>A0A1U7DM54_9RHOB</name>
<dbReference type="RefSeq" id="WP_076981077.1">
    <property type="nucleotide sequence ID" value="NZ_CP019124.1"/>
</dbReference>
<evidence type="ECO:0000256" key="1">
    <source>
        <dbReference type="SAM" id="MobiDB-lite"/>
    </source>
</evidence>
<proteinExistence type="predicted"/>
<protein>
    <submittedName>
        <fullName evidence="2">RNA-binding protein</fullName>
    </submittedName>
</protein>
<reference evidence="2 3" key="1">
    <citation type="submission" date="2017-01" db="EMBL/GenBank/DDBJ databases">
        <title>Genomic analysis of Xuhuaishuia manganoxidans DY6-4.</title>
        <authorList>
            <person name="Wang X."/>
        </authorList>
    </citation>
    <scope>NUCLEOTIDE SEQUENCE [LARGE SCALE GENOMIC DNA]</scope>
    <source>
        <strain evidence="2 3">DY6-4</strain>
    </source>
</reference>
<dbReference type="OrthoDB" id="7160947at2"/>
<dbReference type="Proteomes" id="UP000187266">
    <property type="component" value="Chromosome"/>
</dbReference>
<keyword evidence="3" id="KW-1185">Reference proteome</keyword>
<sequence length="190" mass="20482">MSKSRGKTPDAPGNGGPRDNRASRTFGRGFRQAAGFVQPQIRTAGESRGFAVTRLLTHWVEIVGEEMAAMARPVEVGYSRSGGLGATLTVLTTGAMAPMLEMQKETLREKVNACYGYSAISRIRITQTAPIGFAEGQVSFDHAPKAGQDTTPDPEIAQEAHRTVRPITDQGLRQALEALGRNVLSKRKTT</sequence>
<dbReference type="InterPro" id="IPR010593">
    <property type="entry name" value="DUF1159"/>
</dbReference>
<accession>A0A1U7DM54</accession>
<dbReference type="InterPro" id="IPR007922">
    <property type="entry name" value="DciA-like"/>
</dbReference>